<dbReference type="Gene3D" id="3.40.50.12780">
    <property type="entry name" value="N-terminal domain of ligase-like"/>
    <property type="match status" value="1"/>
</dbReference>
<dbReference type="InterPro" id="IPR053158">
    <property type="entry name" value="CapK_Type1_Caps_Biosynth"/>
</dbReference>
<dbReference type="PANTHER" id="PTHR36932">
    <property type="entry name" value="CAPSULAR POLYSACCHARIDE BIOSYNTHESIS PROTEIN"/>
    <property type="match status" value="1"/>
</dbReference>
<dbReference type="EMBL" id="AFWV01000001">
    <property type="protein sequence ID" value="EGV20678.1"/>
    <property type="molecule type" value="Genomic_DNA"/>
</dbReference>
<dbReference type="Proteomes" id="UP000005459">
    <property type="component" value="Unassembled WGS sequence"/>
</dbReference>
<evidence type="ECO:0000256" key="1">
    <source>
        <dbReference type="SAM" id="MobiDB-lite"/>
    </source>
</evidence>
<dbReference type="InterPro" id="IPR042099">
    <property type="entry name" value="ANL_N_sf"/>
</dbReference>
<organism evidence="2 3">
    <name type="scientific">Thiocapsa marina 5811</name>
    <dbReference type="NCBI Taxonomy" id="768671"/>
    <lineage>
        <taxon>Bacteria</taxon>
        <taxon>Pseudomonadati</taxon>
        <taxon>Pseudomonadota</taxon>
        <taxon>Gammaproteobacteria</taxon>
        <taxon>Chromatiales</taxon>
        <taxon>Chromatiaceae</taxon>
        <taxon>Thiocapsa</taxon>
    </lineage>
</organism>
<dbReference type="RefSeq" id="WP_007191334.1">
    <property type="nucleotide sequence ID" value="NZ_AFWV01000001.1"/>
</dbReference>
<dbReference type="STRING" id="768671.ThimaDRAFT_0456"/>
<reference evidence="2 3" key="1">
    <citation type="submission" date="2011-06" db="EMBL/GenBank/DDBJ databases">
        <title>The draft genome of Thiocapsa marina 5811.</title>
        <authorList>
            <consortium name="US DOE Joint Genome Institute (JGI-PGF)"/>
            <person name="Lucas S."/>
            <person name="Han J."/>
            <person name="Cheng J.-F."/>
            <person name="Goodwin L."/>
            <person name="Pitluck S."/>
            <person name="Peters L."/>
            <person name="Land M.L."/>
            <person name="Hauser L."/>
            <person name="Vogl K."/>
            <person name="Liu Z."/>
            <person name="Imhoff J."/>
            <person name="Thiel V."/>
            <person name="Frigaard N.-U."/>
            <person name="Bryant D."/>
            <person name="Woyke T.J."/>
        </authorList>
    </citation>
    <scope>NUCLEOTIDE SEQUENCE [LARGE SCALE GENOMIC DNA]</scope>
    <source>
        <strain evidence="2 3">5811</strain>
    </source>
</reference>
<evidence type="ECO:0000313" key="3">
    <source>
        <dbReference type="Proteomes" id="UP000005459"/>
    </source>
</evidence>
<proteinExistence type="predicted"/>
<feature type="compositionally biased region" description="Polar residues" evidence="1">
    <location>
        <begin position="99"/>
        <end position="112"/>
    </location>
</feature>
<keyword evidence="3" id="KW-1185">Reference proteome</keyword>
<evidence type="ECO:0000313" key="2">
    <source>
        <dbReference type="EMBL" id="EGV20678.1"/>
    </source>
</evidence>
<accession>F9U6A5</accession>
<dbReference type="PANTHER" id="PTHR36932:SF1">
    <property type="entry name" value="CAPSULAR POLYSACCHARIDE BIOSYNTHESIS PROTEIN"/>
    <property type="match status" value="1"/>
</dbReference>
<name>F9U6A5_9GAMM</name>
<gene>
    <name evidence="2" type="ORF">ThimaDRAFT_0456</name>
</gene>
<protein>
    <submittedName>
        <fullName evidence="2">Uncharacterized protein</fullName>
    </submittedName>
</protein>
<dbReference type="AlphaFoldDB" id="F9U6A5"/>
<dbReference type="eggNOG" id="COG1541">
    <property type="taxonomic scope" value="Bacteria"/>
</dbReference>
<dbReference type="OrthoDB" id="580775at2"/>
<sequence>MSIRSLPIFPLRSQFLKAQVYSDRLDSGSDIHCSAFQLQRLRTIWDDCVQDIPYYRHLVTGGEAPRHIVSWTDFKQIPVLDRRILQERASDFIRDSGPPDSSLSTAGSTGQPVQFGQWRTGMEPVRIAKLVPWIRLGYTLDDALYLIWGHAHLLGTGWRRHYNHALRKTKDWVAGYRRVDAYSLDPKKAEAIASEIIRIRPAGLIGYAAVLDLFCRYTPAYHADLRAAGLKFVMPCAEPPPREDTFDLFRSVFGCPIVQEFGGVDFGHVGFKIDTAPYVLFPDLNVLEAESDTTDSGMGAALVTTLYRRYVPLIRYRQGDVITGIQRDEHGRVTAFDEQIGRVNDMISLSDGGSVHSVAIVHCFKDEPSIFNVQLVLRDEGPTFSLVVQKEIPITVENRIRHRLRQVHPALERATFEYVTDLGTNRAGKRRWVLDLRTKSLKL</sequence>
<feature type="region of interest" description="Disordered" evidence="1">
    <location>
        <begin position="92"/>
        <end position="112"/>
    </location>
</feature>
<dbReference type="SUPFAM" id="SSF56801">
    <property type="entry name" value="Acetyl-CoA synthetase-like"/>
    <property type="match status" value="1"/>
</dbReference>